<organism evidence="1">
    <name type="scientific">freshwater metagenome</name>
    <dbReference type="NCBI Taxonomy" id="449393"/>
    <lineage>
        <taxon>unclassified sequences</taxon>
        <taxon>metagenomes</taxon>
        <taxon>ecological metagenomes</taxon>
    </lineage>
</organism>
<accession>A0A6J6CVY9</accession>
<sequence>MTLHGRKVDHCGLATFIARIADADERESIGFGCRETMGVAHAPKRPVTDNADADCVRRSGTTGRQPFEIAPDLGCRCQTLGCDRAHQNPAAGGLTFND</sequence>
<gene>
    <name evidence="1" type="ORF">UFOPK1495_01106</name>
</gene>
<protein>
    <submittedName>
        <fullName evidence="1">Unannotated protein</fullName>
    </submittedName>
</protein>
<dbReference type="AlphaFoldDB" id="A0A6J6CVY9"/>
<reference evidence="1" key="1">
    <citation type="submission" date="2020-05" db="EMBL/GenBank/DDBJ databases">
        <authorList>
            <person name="Chiriac C."/>
            <person name="Salcher M."/>
            <person name="Ghai R."/>
            <person name="Kavagutti S V."/>
        </authorList>
    </citation>
    <scope>NUCLEOTIDE SEQUENCE</scope>
</reference>
<proteinExistence type="predicted"/>
<name>A0A6J6CVY9_9ZZZZ</name>
<evidence type="ECO:0000313" key="1">
    <source>
        <dbReference type="EMBL" id="CAB4554589.1"/>
    </source>
</evidence>
<dbReference type="EMBL" id="CAEZSU010000113">
    <property type="protein sequence ID" value="CAB4554589.1"/>
    <property type="molecule type" value="Genomic_DNA"/>
</dbReference>